<dbReference type="EMBL" id="CYHG01000016">
    <property type="protein sequence ID" value="CUB06176.1"/>
    <property type="molecule type" value="Genomic_DNA"/>
</dbReference>
<dbReference type="Proteomes" id="UP000182769">
    <property type="component" value="Unassembled WGS sequence"/>
</dbReference>
<dbReference type="Pfam" id="PF05717">
    <property type="entry name" value="TnpB_IS66"/>
    <property type="match status" value="1"/>
</dbReference>
<dbReference type="PANTHER" id="PTHR36455">
    <property type="match status" value="1"/>
</dbReference>
<evidence type="ECO:0000313" key="2">
    <source>
        <dbReference type="EMBL" id="CUB06324.1"/>
    </source>
</evidence>
<dbReference type="RefSeq" id="WP_055464446.1">
    <property type="nucleotide sequence ID" value="NZ_CYHG01000016.1"/>
</dbReference>
<evidence type="ECO:0000313" key="1">
    <source>
        <dbReference type="EMBL" id="CUB06176.1"/>
    </source>
</evidence>
<dbReference type="NCBIfam" id="NF033819">
    <property type="entry name" value="IS66_TnpB"/>
    <property type="match status" value="1"/>
</dbReference>
<dbReference type="STRING" id="1137284.GCA_001418205_03432"/>
<dbReference type="OrthoDB" id="4956084at2"/>
<gene>
    <name evidence="1" type="ORF">Ga0061065_1161</name>
    <name evidence="2" type="ORF">Ga0061065_1172</name>
</gene>
<reference evidence="2" key="1">
    <citation type="submission" date="2015-08" db="EMBL/GenBank/DDBJ databases">
        <title>Complete DNA Sequence of Pseudomonas syringae pv. actinidiae, the Causal Agent of Kiwifruit Canker Disease.</title>
        <authorList>
            <person name="Rikkerink E.H.A."/>
            <person name="Fineran P.C."/>
        </authorList>
    </citation>
    <scope>NUCLEOTIDE SEQUENCE</scope>
    <source>
        <strain evidence="2">JCM 18476</strain>
    </source>
</reference>
<evidence type="ECO:0000313" key="3">
    <source>
        <dbReference type="Proteomes" id="UP000182769"/>
    </source>
</evidence>
<keyword evidence="3" id="KW-1185">Reference proteome</keyword>
<proteinExistence type="predicted"/>
<organism evidence="2 3">
    <name type="scientific">Marinomonas fungiae</name>
    <dbReference type="NCBI Taxonomy" id="1137284"/>
    <lineage>
        <taxon>Bacteria</taxon>
        <taxon>Pseudomonadati</taxon>
        <taxon>Pseudomonadota</taxon>
        <taxon>Gammaproteobacteria</taxon>
        <taxon>Oceanospirillales</taxon>
        <taxon>Oceanospirillaceae</taxon>
        <taxon>Marinomonas</taxon>
    </lineage>
</organism>
<reference evidence="3" key="2">
    <citation type="submission" date="2015-08" db="EMBL/GenBank/DDBJ databases">
        <authorList>
            <person name="Varghese N."/>
        </authorList>
    </citation>
    <scope>NUCLEOTIDE SEQUENCE [LARGE SCALE GENOMIC DNA]</scope>
    <source>
        <strain evidence="3">JCM 18476</strain>
    </source>
</reference>
<dbReference type="EMBL" id="CYHG01000017">
    <property type="protein sequence ID" value="CUB06324.1"/>
    <property type="molecule type" value="Genomic_DNA"/>
</dbReference>
<sequence length="119" mass="13800">MIGFSESLPVILICGPTDMRKSIDGLCAIVAYELEQEPCSDRLFVFCGRTRNRLKILQWSANGFWLHYKRLEKGAFKWPGIEDDELSLTISTRQLHWLLEGLPLELEQAHPHVVYRYHG</sequence>
<dbReference type="AlphaFoldDB" id="A0A0K6ITC6"/>
<dbReference type="PANTHER" id="PTHR36455:SF1">
    <property type="entry name" value="BLR8292 PROTEIN"/>
    <property type="match status" value="1"/>
</dbReference>
<accession>A0A0K6ITC6</accession>
<dbReference type="InterPro" id="IPR008878">
    <property type="entry name" value="Transposase_IS66_Orf2"/>
</dbReference>
<name>A0A0K6ITC6_9GAMM</name>
<protein>
    <submittedName>
        <fullName evidence="2">IS66 Orf2 like protein</fullName>
    </submittedName>
</protein>